<evidence type="ECO:0000313" key="8">
    <source>
        <dbReference type="EMBL" id="TSH98090.1"/>
    </source>
</evidence>
<dbReference type="SUPFAM" id="SSF56645">
    <property type="entry name" value="Acyl-CoA dehydrogenase NM domain-like"/>
    <property type="match status" value="1"/>
</dbReference>
<dbReference type="PROSITE" id="PS51257">
    <property type="entry name" value="PROKAR_LIPOPROTEIN"/>
    <property type="match status" value="1"/>
</dbReference>
<proteinExistence type="inferred from homology"/>
<evidence type="ECO:0000256" key="2">
    <source>
        <dbReference type="ARBA" id="ARBA00009347"/>
    </source>
</evidence>
<dbReference type="GO" id="GO:0050660">
    <property type="term" value="F:flavin adenine dinucleotide binding"/>
    <property type="evidence" value="ECO:0007669"/>
    <property type="project" value="InterPro"/>
</dbReference>
<dbReference type="Proteomes" id="UP000318405">
    <property type="component" value="Unassembled WGS sequence"/>
</dbReference>
<evidence type="ECO:0000256" key="1">
    <source>
        <dbReference type="ARBA" id="ARBA00001974"/>
    </source>
</evidence>
<accession>A0A556AYS1</accession>
<dbReference type="Gene3D" id="1.20.140.10">
    <property type="entry name" value="Butyryl-CoA Dehydrogenase, subunit A, domain 3"/>
    <property type="match status" value="1"/>
</dbReference>
<comment type="cofactor">
    <cofactor evidence="1">
        <name>FAD</name>
        <dbReference type="ChEBI" id="CHEBI:57692"/>
    </cofactor>
</comment>
<gene>
    <name evidence="8" type="ORF">FOZ76_04710</name>
</gene>
<dbReference type="SUPFAM" id="SSF47203">
    <property type="entry name" value="Acyl-CoA dehydrogenase C-terminal domain-like"/>
    <property type="match status" value="1"/>
</dbReference>
<evidence type="ECO:0000313" key="9">
    <source>
        <dbReference type="Proteomes" id="UP000318405"/>
    </source>
</evidence>
<sequence>MRTICCVSASASTLAACRRRCRTVRRATEPDRIAGTPMNLNLSEEQRLLQDSVARYVAREHDFAQYRRIADGDAEAGHAVWRSMAELGWLGLPLPEADGGSGGGPMDIAIVMEGLGSALVLAPYLSTAVLGADLIARLATPAQRERWLPALAKGALRIALAASGAIAADGRRGLDIRATRGHGRGWRLDGVVRGVVDAPDAGLWLVPARIDDDAAGPADAIAVFTVTPRAPGLAATAFGRVDGRRAADLAFDGVTLTDGDRLGASDAEPGDARVALEAALDAATAAACADAIGCLTVLVDRTVAYAKTRIQFDQPLAAHQALRHRMVDMALHREEARAIALCAALRLDGDPGARARMVSGAKIRVGRAARAIAEGAIQIHGAMGVTDELAIGAYAKRLLAFEMTHGTAAEHQRRIVALRRAAGGLRPFD</sequence>
<dbReference type="InterPro" id="IPR013786">
    <property type="entry name" value="AcylCoA_DH/ox_N"/>
</dbReference>
<dbReference type="GO" id="GO:0003995">
    <property type="term" value="F:acyl-CoA dehydrogenase activity"/>
    <property type="evidence" value="ECO:0007669"/>
    <property type="project" value="TreeGrafter"/>
</dbReference>
<evidence type="ECO:0000256" key="4">
    <source>
        <dbReference type="ARBA" id="ARBA00022827"/>
    </source>
</evidence>
<organism evidence="8 9">
    <name type="scientific">Verticiella sediminum</name>
    <dbReference type="NCBI Taxonomy" id="1247510"/>
    <lineage>
        <taxon>Bacteria</taxon>
        <taxon>Pseudomonadati</taxon>
        <taxon>Pseudomonadota</taxon>
        <taxon>Betaproteobacteria</taxon>
        <taxon>Burkholderiales</taxon>
        <taxon>Alcaligenaceae</taxon>
        <taxon>Verticiella</taxon>
    </lineage>
</organism>
<reference evidence="8 9" key="1">
    <citation type="submission" date="2019-07" db="EMBL/GenBank/DDBJ databases">
        <title>Qingshengfaniella alkalisoli gen. nov., sp. nov., isolated from saline soil.</title>
        <authorList>
            <person name="Xu L."/>
            <person name="Huang X.-X."/>
            <person name="Sun J.-Q."/>
        </authorList>
    </citation>
    <scope>NUCLEOTIDE SEQUENCE [LARGE SCALE GENOMIC DNA]</scope>
    <source>
        <strain evidence="8 9">DSM 27279</strain>
    </source>
</reference>
<keyword evidence="9" id="KW-1185">Reference proteome</keyword>
<dbReference type="Pfam" id="PF00441">
    <property type="entry name" value="Acyl-CoA_dh_1"/>
    <property type="match status" value="1"/>
</dbReference>
<keyword evidence="3" id="KW-0285">Flavoprotein</keyword>
<evidence type="ECO:0000256" key="5">
    <source>
        <dbReference type="ARBA" id="ARBA00023002"/>
    </source>
</evidence>
<feature type="domain" description="Acyl-CoA dehydrogenase/oxidase N-terminal" evidence="7">
    <location>
        <begin position="43"/>
        <end position="154"/>
    </location>
</feature>
<name>A0A556AYS1_9BURK</name>
<dbReference type="PANTHER" id="PTHR43884">
    <property type="entry name" value="ACYL-COA DEHYDROGENASE"/>
    <property type="match status" value="1"/>
</dbReference>
<dbReference type="InterPro" id="IPR036250">
    <property type="entry name" value="AcylCo_DH-like_C"/>
</dbReference>
<dbReference type="Gene3D" id="1.10.540.10">
    <property type="entry name" value="Acyl-CoA dehydrogenase/oxidase, N-terminal domain"/>
    <property type="match status" value="1"/>
</dbReference>
<dbReference type="AlphaFoldDB" id="A0A556AYS1"/>
<keyword evidence="5" id="KW-0560">Oxidoreductase</keyword>
<feature type="domain" description="Acyl-CoA dehydrogenase/oxidase C-terminal" evidence="6">
    <location>
        <begin position="274"/>
        <end position="417"/>
    </location>
</feature>
<dbReference type="EMBL" id="VLTJ01000007">
    <property type="protein sequence ID" value="TSH98090.1"/>
    <property type="molecule type" value="Genomic_DNA"/>
</dbReference>
<comment type="caution">
    <text evidence="8">The sequence shown here is derived from an EMBL/GenBank/DDBJ whole genome shotgun (WGS) entry which is preliminary data.</text>
</comment>
<dbReference type="Pfam" id="PF02771">
    <property type="entry name" value="Acyl-CoA_dh_N"/>
    <property type="match status" value="1"/>
</dbReference>
<evidence type="ECO:0000259" key="6">
    <source>
        <dbReference type="Pfam" id="PF00441"/>
    </source>
</evidence>
<keyword evidence="4" id="KW-0274">FAD</keyword>
<evidence type="ECO:0000259" key="7">
    <source>
        <dbReference type="Pfam" id="PF02771"/>
    </source>
</evidence>
<dbReference type="CDD" id="cd00567">
    <property type="entry name" value="ACAD"/>
    <property type="match status" value="1"/>
</dbReference>
<comment type="similarity">
    <text evidence="2">Belongs to the acyl-CoA dehydrogenase family.</text>
</comment>
<dbReference type="PANTHER" id="PTHR43884:SF20">
    <property type="entry name" value="ACYL-COA DEHYDROGENASE FADE28"/>
    <property type="match status" value="1"/>
</dbReference>
<evidence type="ECO:0000256" key="3">
    <source>
        <dbReference type="ARBA" id="ARBA00022630"/>
    </source>
</evidence>
<protein>
    <submittedName>
        <fullName evidence="8">Pimeloyl-CoA dehydrogenase small subunit</fullName>
    </submittedName>
</protein>
<dbReference type="OrthoDB" id="9770681at2"/>
<dbReference type="InterPro" id="IPR037069">
    <property type="entry name" value="AcylCoA_DH/ox_N_sf"/>
</dbReference>
<dbReference type="InterPro" id="IPR009075">
    <property type="entry name" value="AcylCo_DH/oxidase_C"/>
</dbReference>
<dbReference type="InterPro" id="IPR009100">
    <property type="entry name" value="AcylCoA_DH/oxidase_NM_dom_sf"/>
</dbReference>
<dbReference type="Gene3D" id="2.40.110.10">
    <property type="entry name" value="Butyryl-CoA Dehydrogenase, subunit A, domain 2"/>
    <property type="match status" value="1"/>
</dbReference>
<dbReference type="InterPro" id="IPR046373">
    <property type="entry name" value="Acyl-CoA_Oxase/DH_mid-dom_sf"/>
</dbReference>